<evidence type="ECO:0000256" key="7">
    <source>
        <dbReference type="ARBA" id="ARBA00025946"/>
    </source>
</evidence>
<dbReference type="GO" id="GO:0009725">
    <property type="term" value="P:response to hormone"/>
    <property type="evidence" value="ECO:0007669"/>
    <property type="project" value="TreeGrafter"/>
</dbReference>
<sequence length="160" mass="17997">MDPTKPHGFFLASFLVLVLLGDLTEACSCKPANLRAACCRSPVVMRAKFMSISRDSDLDPYLRQNIYRIIPTKVYKGPKKLILQESLYTPSSDAYCGYKHRGPLKGEEYVFSGSSFENRVSILRCSFAKPWNQLTSAEKKILNHGGDEICSCYLDGLRCQ</sequence>
<organism evidence="13 14">
    <name type="scientific">Python bivittatus</name>
    <name type="common">Burmese python</name>
    <name type="synonym">Python molurus bivittatus</name>
    <dbReference type="NCBI Taxonomy" id="176946"/>
    <lineage>
        <taxon>Eukaryota</taxon>
        <taxon>Metazoa</taxon>
        <taxon>Chordata</taxon>
        <taxon>Craniata</taxon>
        <taxon>Vertebrata</taxon>
        <taxon>Euteleostomi</taxon>
        <taxon>Lepidosauria</taxon>
        <taxon>Squamata</taxon>
        <taxon>Bifurcata</taxon>
        <taxon>Unidentata</taxon>
        <taxon>Episquamata</taxon>
        <taxon>Toxicofera</taxon>
        <taxon>Serpentes</taxon>
        <taxon>Henophidia</taxon>
        <taxon>Pythonidae</taxon>
        <taxon>Python</taxon>
    </lineage>
</organism>
<feature type="signal peptide" evidence="11">
    <location>
        <begin position="1"/>
        <end position="26"/>
    </location>
</feature>
<keyword evidence="14" id="KW-0483">Metalloprotease inhibitor</keyword>
<dbReference type="Gene3D" id="2.40.50.120">
    <property type="match status" value="1"/>
</dbReference>
<evidence type="ECO:0000313" key="13">
    <source>
        <dbReference type="Proteomes" id="UP000695026"/>
    </source>
</evidence>
<dbReference type="Proteomes" id="UP000695026">
    <property type="component" value="Unplaced"/>
</dbReference>
<dbReference type="PANTHER" id="PTHR11844:SF20">
    <property type="entry name" value="METALLOPROTEINASE INHIBITOR 1"/>
    <property type="match status" value="1"/>
</dbReference>
<dbReference type="GO" id="GO:0031012">
    <property type="term" value="C:extracellular matrix"/>
    <property type="evidence" value="ECO:0007669"/>
    <property type="project" value="TreeGrafter"/>
</dbReference>
<protein>
    <recommendedName>
        <fullName evidence="2">Metalloproteinase inhibitor 1</fullName>
    </recommendedName>
    <alternativeName>
        <fullName evidence="8">Tissue inhibitor of metalloproteinases 1</fullName>
    </alternativeName>
</protein>
<dbReference type="GO" id="GO:0005615">
    <property type="term" value="C:extracellular space"/>
    <property type="evidence" value="ECO:0007669"/>
    <property type="project" value="TreeGrafter"/>
</dbReference>
<keyword evidence="9" id="KW-0862">Zinc</keyword>
<evidence type="ECO:0000256" key="4">
    <source>
        <dbReference type="ARBA" id="ARBA00022553"/>
    </source>
</evidence>
<dbReference type="KEGG" id="pbi:103067034"/>
<keyword evidence="14" id="KW-0646">Protease inhibitor</keyword>
<keyword evidence="11" id="KW-0732">Signal</keyword>
<evidence type="ECO:0000313" key="14">
    <source>
        <dbReference type="RefSeq" id="XP_007438365.2"/>
    </source>
</evidence>
<dbReference type="GO" id="GO:0046872">
    <property type="term" value="F:metal ion binding"/>
    <property type="evidence" value="ECO:0007669"/>
    <property type="project" value="UniProtKB-KW"/>
</dbReference>
<evidence type="ECO:0000256" key="5">
    <source>
        <dbReference type="ARBA" id="ARBA00023030"/>
    </source>
</evidence>
<evidence type="ECO:0000256" key="9">
    <source>
        <dbReference type="PIRSR" id="PIRSR601820-1"/>
    </source>
</evidence>
<dbReference type="AlphaFoldDB" id="A0A9F2R6U3"/>
<evidence type="ECO:0000256" key="6">
    <source>
        <dbReference type="ARBA" id="ARBA00023157"/>
    </source>
</evidence>
<reference evidence="14" key="1">
    <citation type="submission" date="2025-08" db="UniProtKB">
        <authorList>
            <consortium name="RefSeq"/>
        </authorList>
    </citation>
    <scope>IDENTIFICATION</scope>
    <source>
        <tissue evidence="14">Liver</tissue>
    </source>
</reference>
<dbReference type="RefSeq" id="XP_007438365.2">
    <property type="nucleotide sequence ID" value="XM_007438303.3"/>
</dbReference>
<dbReference type="PANTHER" id="PTHR11844">
    <property type="entry name" value="METALLOPROTEASE INHIBITOR"/>
    <property type="match status" value="1"/>
</dbReference>
<dbReference type="GO" id="GO:0002020">
    <property type="term" value="F:protease binding"/>
    <property type="evidence" value="ECO:0007669"/>
    <property type="project" value="TreeGrafter"/>
</dbReference>
<feature type="binding site" evidence="9">
    <location>
        <position position="27"/>
    </location>
    <ligand>
        <name>Zn(2+)</name>
        <dbReference type="ChEBI" id="CHEBI:29105"/>
        <note>ligand shared with metalloproteinase partner</note>
    </ligand>
</feature>
<evidence type="ECO:0000259" key="12">
    <source>
        <dbReference type="PROSITE" id="PS50189"/>
    </source>
</evidence>
<dbReference type="GO" id="GO:0051045">
    <property type="term" value="P:negative regulation of membrane protein ectodomain proteolysis"/>
    <property type="evidence" value="ECO:0007669"/>
    <property type="project" value="TreeGrafter"/>
</dbReference>
<dbReference type="InterPro" id="IPR008993">
    <property type="entry name" value="TIMP-like_OB-fold"/>
</dbReference>
<keyword evidence="4" id="KW-0597">Phosphoprotein</keyword>
<dbReference type="GeneID" id="103067034"/>
<comment type="subunit">
    <text evidence="7">Interacts with MMP1, MMP3, MMP10 and MMP13, but has only very low affinity for MMP14. Interacts with CD63; identified in a complex with CD63 and ITGB1.</text>
</comment>
<accession>A0A9F2R6U3</accession>
<proteinExistence type="predicted"/>
<keyword evidence="3" id="KW-0964">Secreted</keyword>
<evidence type="ECO:0000256" key="1">
    <source>
        <dbReference type="ARBA" id="ARBA00004613"/>
    </source>
</evidence>
<dbReference type="InterPro" id="IPR001134">
    <property type="entry name" value="Netrin_domain"/>
</dbReference>
<keyword evidence="9" id="KW-0479">Metal-binding</keyword>
<dbReference type="GO" id="GO:0034097">
    <property type="term" value="P:response to cytokine"/>
    <property type="evidence" value="ECO:0007669"/>
    <property type="project" value="TreeGrafter"/>
</dbReference>
<evidence type="ECO:0000256" key="10">
    <source>
        <dbReference type="PIRSR" id="PIRSR601820-3"/>
    </source>
</evidence>
<dbReference type="Pfam" id="PF00965">
    <property type="entry name" value="TIMP"/>
    <property type="match status" value="1"/>
</dbReference>
<dbReference type="SMART" id="SM00206">
    <property type="entry name" value="NTR"/>
    <property type="match status" value="1"/>
</dbReference>
<dbReference type="PROSITE" id="PS50189">
    <property type="entry name" value="NTR"/>
    <property type="match status" value="1"/>
</dbReference>
<dbReference type="GO" id="GO:0008083">
    <property type="term" value="F:growth factor activity"/>
    <property type="evidence" value="ECO:0007669"/>
    <property type="project" value="UniProtKB-KW"/>
</dbReference>
<dbReference type="InterPro" id="IPR001820">
    <property type="entry name" value="TIMP"/>
</dbReference>
<feature type="domain" description="NTR" evidence="12">
    <location>
        <begin position="27"/>
        <end position="152"/>
    </location>
</feature>
<dbReference type="SUPFAM" id="SSF50242">
    <property type="entry name" value="TIMP-like"/>
    <property type="match status" value="1"/>
</dbReference>
<keyword evidence="13" id="KW-1185">Reference proteome</keyword>
<dbReference type="OMA" id="DEICSCY"/>
<keyword evidence="6 10" id="KW-1015">Disulfide bond</keyword>
<evidence type="ECO:0000256" key="8">
    <source>
        <dbReference type="ARBA" id="ARBA00030100"/>
    </source>
</evidence>
<name>A0A9F2R6U3_PYTBI</name>
<feature type="disulfide bond" evidence="10">
    <location>
        <begin position="39"/>
        <end position="150"/>
    </location>
</feature>
<keyword evidence="5" id="KW-0339">Growth factor</keyword>
<keyword evidence="14" id="KW-0481">Metalloenzyme inhibitor</keyword>
<feature type="chain" id="PRO_5039891279" description="Metalloproteinase inhibitor 1" evidence="11">
    <location>
        <begin position="27"/>
        <end position="160"/>
    </location>
</feature>
<comment type="subcellular location">
    <subcellularLocation>
        <location evidence="1">Secreted</location>
    </subcellularLocation>
</comment>
<dbReference type="GO" id="GO:0008191">
    <property type="term" value="F:metalloendopeptidase inhibitor activity"/>
    <property type="evidence" value="ECO:0007669"/>
    <property type="project" value="InterPro"/>
</dbReference>
<feature type="disulfide bond" evidence="10">
    <location>
        <begin position="27"/>
        <end position="96"/>
    </location>
</feature>
<evidence type="ECO:0000256" key="3">
    <source>
        <dbReference type="ARBA" id="ARBA00022525"/>
    </source>
</evidence>
<evidence type="ECO:0000256" key="11">
    <source>
        <dbReference type="SAM" id="SignalP"/>
    </source>
</evidence>
<gene>
    <name evidence="14" type="primary">LOC103067034</name>
</gene>
<feature type="disulfide bond" evidence="10">
    <location>
        <begin position="29"/>
        <end position="125"/>
    </location>
</feature>
<dbReference type="OrthoDB" id="9026779at2759"/>
<evidence type="ECO:0000256" key="2">
    <source>
        <dbReference type="ARBA" id="ARBA00013524"/>
    </source>
</evidence>